<dbReference type="SUPFAM" id="SSF69118">
    <property type="entry name" value="AhpD-like"/>
    <property type="match status" value="1"/>
</dbReference>
<dbReference type="Pfam" id="PF02627">
    <property type="entry name" value="CMD"/>
    <property type="match status" value="1"/>
</dbReference>
<dbReference type="RefSeq" id="WP_144952575.1">
    <property type="nucleotide sequence ID" value="NZ_VMQU01000065.1"/>
</dbReference>
<feature type="domain" description="Carboxymuconolactone decarboxylase-like" evidence="1">
    <location>
        <begin position="53"/>
        <end position="109"/>
    </location>
</feature>
<gene>
    <name evidence="2" type="ORF">FPZ47_15755</name>
</gene>
<evidence type="ECO:0000259" key="1">
    <source>
        <dbReference type="Pfam" id="PF02627"/>
    </source>
</evidence>
<dbReference type="EMBL" id="VMQU01000065">
    <property type="protein sequence ID" value="TVS87471.1"/>
    <property type="molecule type" value="Genomic_DNA"/>
</dbReference>
<dbReference type="PANTHER" id="PTHR34846">
    <property type="entry name" value="4-CARBOXYMUCONOLACTONE DECARBOXYLASE FAMILY PROTEIN (AFU_ORTHOLOGUE AFUA_6G11590)"/>
    <property type="match status" value="1"/>
</dbReference>
<comment type="caution">
    <text evidence="2">The sequence shown here is derived from an EMBL/GenBank/DDBJ whole genome shotgun (WGS) entry which is preliminary data.</text>
</comment>
<evidence type="ECO:0000313" key="3">
    <source>
        <dbReference type="Proteomes" id="UP000320513"/>
    </source>
</evidence>
<evidence type="ECO:0000313" key="2">
    <source>
        <dbReference type="EMBL" id="TVS87471.1"/>
    </source>
</evidence>
<dbReference type="PANTHER" id="PTHR34846:SF5">
    <property type="entry name" value="CARBOXYMUCONOLACTONE DECARBOXYLASE-LIKE DOMAIN-CONTAINING PROTEIN"/>
    <property type="match status" value="1"/>
</dbReference>
<dbReference type="Proteomes" id="UP000320513">
    <property type="component" value="Unassembled WGS sequence"/>
</dbReference>
<proteinExistence type="predicted"/>
<dbReference type="Gene3D" id="1.20.1290.10">
    <property type="entry name" value="AhpD-like"/>
    <property type="match status" value="1"/>
</dbReference>
<reference evidence="2 3" key="1">
    <citation type="submission" date="2019-07" db="EMBL/GenBank/DDBJ databases">
        <title>New Mycobacterium species.</title>
        <authorList>
            <person name="Tortoli E."/>
            <person name="Ghielmetti G."/>
            <person name="Friedel U."/>
            <person name="Trovato A."/>
        </authorList>
    </citation>
    <scope>NUCLEOTIDE SEQUENCE [LARGE SCALE GENOMIC DNA]</scope>
    <source>
        <strain evidence="2 3">16-83</strain>
    </source>
</reference>
<dbReference type="InterPro" id="IPR003779">
    <property type="entry name" value="CMD-like"/>
</dbReference>
<dbReference type="GO" id="GO:0051920">
    <property type="term" value="F:peroxiredoxin activity"/>
    <property type="evidence" value="ECO:0007669"/>
    <property type="project" value="InterPro"/>
</dbReference>
<dbReference type="OrthoDB" id="8452156at2"/>
<organism evidence="2 3">
    <name type="scientific">Mycobacterium helveticum</name>
    <dbReference type="NCBI Taxonomy" id="2592811"/>
    <lineage>
        <taxon>Bacteria</taxon>
        <taxon>Bacillati</taxon>
        <taxon>Actinomycetota</taxon>
        <taxon>Actinomycetes</taxon>
        <taxon>Mycobacteriales</taxon>
        <taxon>Mycobacteriaceae</taxon>
        <taxon>Mycobacterium</taxon>
    </lineage>
</organism>
<dbReference type="InterPro" id="IPR029032">
    <property type="entry name" value="AhpD-like"/>
</dbReference>
<sequence>MAKPSPYNAAVVVPLPDDAELTALLGDAYNPDTALNVMKMMSGTGDMFPVLIGMVQAVFNEPDIDAKHREVIILRAASVLNCPYEWQANEQMAKNAGLTDAEIGAVAGEPTDDGLSADYKLLIAATDELLVSGTLTDNVLQSLLDAFGVTVTRKYIATIGWFSLLSLFLNGTRVPLETTDKIGSRTSPLG</sequence>
<keyword evidence="3" id="KW-1185">Reference proteome</keyword>
<dbReference type="AlphaFoldDB" id="A0A557XNM9"/>
<name>A0A557XNM9_9MYCO</name>
<protein>
    <submittedName>
        <fullName evidence="2">Carboxymuconolactone decarboxylase family protein</fullName>
    </submittedName>
</protein>
<accession>A0A557XNM9</accession>